<proteinExistence type="predicted"/>
<evidence type="ECO:0000256" key="2">
    <source>
        <dbReference type="SAM" id="Coils"/>
    </source>
</evidence>
<feature type="domain" description="Protein kinase" evidence="3">
    <location>
        <begin position="590"/>
        <end position="792"/>
    </location>
</feature>
<dbReference type="InterPro" id="IPR011009">
    <property type="entry name" value="Kinase-like_dom_sf"/>
</dbReference>
<sequence length="792" mass="89271">MDDEPKFPRRVQASGTANAVLADAKFPRASSTCQDPVDEKATAAKQHKLSKWLDALRSGSIKVPTCTEELDRTLWQRFMYDGWSGALSRSTYDLCRFYNLGPEAERAVRDVIRSYKVLEITDAALFCKAARNEPREFYTDESSFAEVISQLQPPMPTKYATFPPELDMAMIRAMIGSVEASSSFRPTEHLEQHINDMFTDVKIPPHITKIMLPVEAELPMSAPDQLRDCVSKRLVPISNQLYAAAKFPYRWFCKGDKALLAALRDLRDPEGHIVSPTWITTDCILVRIDPTSQEIAKPVEIAAFITLKNLEELNLAGQAVHVVRPRENVLPSSGETDRKNSPWHSEDSYAKALIAQMGANFWFTGASVGCFWDGHFMVMAQVIENGQQLDIHFSRVVAAGSWFSPYLQQITAQTLHASVADHIKTATETAERRQEAQKLKRHDIETAQKKLLAAMTKTEDRTEGTEVALCCAKERGDAENEVEECKKMQLATSMAAAKMANEAKIAKEKYEEAKATVDDLQDGRCYVSDIYRGLNSYGLFTSIGILAARRLPQRHARRKPSVSLVVHPFYRASERESGVLHDEHPLPYVDCGRNILGGGLHGIVCDGEFHDVHGTTIPVVVKMPRLSRKMAELNEAAEAMEHELQVYKALHHIQGSVIPRLYGCGYVDDWYSGRSIPALVLENAGEKNLTSLDISTLTDDEKLDIINVLGAFHRKGWVHGDIAERNILYSIDTNGRKKFRLCDLALAEQWECREDTRDETFNLFEILYPYEEEGEGEEDDDPVWKKYRCYLD</sequence>
<evidence type="ECO:0000259" key="3">
    <source>
        <dbReference type="PROSITE" id="PS50011"/>
    </source>
</evidence>
<dbReference type="GO" id="GO:0005524">
    <property type="term" value="F:ATP binding"/>
    <property type="evidence" value="ECO:0007669"/>
    <property type="project" value="UniProtKB-UniRule"/>
</dbReference>
<dbReference type="InterPro" id="IPR001245">
    <property type="entry name" value="Ser-Thr/Tyr_kinase_cat_dom"/>
</dbReference>
<accession>A0A284RKW0</accession>
<feature type="coiled-coil region" evidence="2">
    <location>
        <begin position="623"/>
        <end position="650"/>
    </location>
</feature>
<name>A0A284RKW0_ARMOS</name>
<reference evidence="5" key="1">
    <citation type="journal article" date="2017" name="Nat. Ecol. Evol.">
        <title>Genome expansion and lineage-specific genetic innovations in the forest pathogenic fungi Armillaria.</title>
        <authorList>
            <person name="Sipos G."/>
            <person name="Prasanna A.N."/>
            <person name="Walter M.C."/>
            <person name="O'Connor E."/>
            <person name="Balint B."/>
            <person name="Krizsan K."/>
            <person name="Kiss B."/>
            <person name="Hess J."/>
            <person name="Varga T."/>
            <person name="Slot J."/>
            <person name="Riley R."/>
            <person name="Boka B."/>
            <person name="Rigling D."/>
            <person name="Barry K."/>
            <person name="Lee J."/>
            <person name="Mihaltcheva S."/>
            <person name="LaButti K."/>
            <person name="Lipzen A."/>
            <person name="Waldron R."/>
            <person name="Moloney N.M."/>
            <person name="Sperisen C."/>
            <person name="Kredics L."/>
            <person name="Vagvoelgyi C."/>
            <person name="Patrignani A."/>
            <person name="Fitzpatrick D."/>
            <person name="Nagy I."/>
            <person name="Doyle S."/>
            <person name="Anderson J.B."/>
            <person name="Grigoriev I.V."/>
            <person name="Gueldener U."/>
            <person name="Muensterkoetter M."/>
            <person name="Nagy L.G."/>
        </authorList>
    </citation>
    <scope>NUCLEOTIDE SEQUENCE [LARGE SCALE GENOMIC DNA]</scope>
    <source>
        <strain evidence="5">C18/9</strain>
    </source>
</reference>
<keyword evidence="5" id="KW-1185">Reference proteome</keyword>
<dbReference type="AlphaFoldDB" id="A0A284RKW0"/>
<keyword evidence="1" id="KW-0067">ATP-binding</keyword>
<dbReference type="SUPFAM" id="SSF56112">
    <property type="entry name" value="Protein kinase-like (PK-like)"/>
    <property type="match status" value="1"/>
</dbReference>
<keyword evidence="2" id="KW-0175">Coiled coil</keyword>
<dbReference type="PANTHER" id="PTHR37171">
    <property type="entry name" value="SERINE/THREONINE-PROTEIN KINASE YRZF-RELATED"/>
    <property type="match status" value="1"/>
</dbReference>
<dbReference type="InterPro" id="IPR052396">
    <property type="entry name" value="Meiotic_Drive_Suppr_Kinase"/>
</dbReference>
<dbReference type="OMA" id="EQHINDM"/>
<dbReference type="GO" id="GO:0004672">
    <property type="term" value="F:protein kinase activity"/>
    <property type="evidence" value="ECO:0007669"/>
    <property type="project" value="InterPro"/>
</dbReference>
<dbReference type="PROSITE" id="PS00107">
    <property type="entry name" value="PROTEIN_KINASE_ATP"/>
    <property type="match status" value="1"/>
</dbReference>
<dbReference type="PROSITE" id="PS50011">
    <property type="entry name" value="PROTEIN_KINASE_DOM"/>
    <property type="match status" value="1"/>
</dbReference>
<gene>
    <name evidence="4" type="ORF">ARMOST_12768</name>
</gene>
<dbReference type="InterPro" id="IPR000719">
    <property type="entry name" value="Prot_kinase_dom"/>
</dbReference>
<dbReference type="InterPro" id="IPR017441">
    <property type="entry name" value="Protein_kinase_ATP_BS"/>
</dbReference>
<keyword evidence="1" id="KW-0547">Nucleotide-binding</keyword>
<dbReference type="Pfam" id="PF07714">
    <property type="entry name" value="PK_Tyr_Ser-Thr"/>
    <property type="match status" value="1"/>
</dbReference>
<evidence type="ECO:0000256" key="1">
    <source>
        <dbReference type="PROSITE-ProRule" id="PRU10141"/>
    </source>
</evidence>
<evidence type="ECO:0000313" key="5">
    <source>
        <dbReference type="Proteomes" id="UP000219338"/>
    </source>
</evidence>
<protein>
    <recommendedName>
        <fullName evidence="3">Protein kinase domain-containing protein</fullName>
    </recommendedName>
</protein>
<dbReference type="EMBL" id="FUEG01000010">
    <property type="protein sequence ID" value="SJL09390.1"/>
    <property type="molecule type" value="Genomic_DNA"/>
</dbReference>
<feature type="coiled-coil region" evidence="2">
    <location>
        <begin position="496"/>
        <end position="523"/>
    </location>
</feature>
<dbReference type="PANTHER" id="PTHR37171:SF1">
    <property type="entry name" value="SERINE_THREONINE-PROTEIN KINASE YRZF-RELATED"/>
    <property type="match status" value="1"/>
</dbReference>
<dbReference type="Gene3D" id="1.10.510.10">
    <property type="entry name" value="Transferase(Phosphotransferase) domain 1"/>
    <property type="match status" value="1"/>
</dbReference>
<dbReference type="Proteomes" id="UP000219338">
    <property type="component" value="Unassembled WGS sequence"/>
</dbReference>
<evidence type="ECO:0000313" key="4">
    <source>
        <dbReference type="EMBL" id="SJL09390.1"/>
    </source>
</evidence>
<organism evidence="4 5">
    <name type="scientific">Armillaria ostoyae</name>
    <name type="common">Armillaria root rot fungus</name>
    <dbReference type="NCBI Taxonomy" id="47428"/>
    <lineage>
        <taxon>Eukaryota</taxon>
        <taxon>Fungi</taxon>
        <taxon>Dikarya</taxon>
        <taxon>Basidiomycota</taxon>
        <taxon>Agaricomycotina</taxon>
        <taxon>Agaricomycetes</taxon>
        <taxon>Agaricomycetidae</taxon>
        <taxon>Agaricales</taxon>
        <taxon>Marasmiineae</taxon>
        <taxon>Physalacriaceae</taxon>
        <taxon>Armillaria</taxon>
    </lineage>
</organism>
<dbReference type="OrthoDB" id="3182995at2759"/>
<feature type="binding site" evidence="1">
    <location>
        <position position="622"/>
    </location>
    <ligand>
        <name>ATP</name>
        <dbReference type="ChEBI" id="CHEBI:30616"/>
    </ligand>
</feature>